<dbReference type="InterPro" id="IPR001841">
    <property type="entry name" value="Znf_RING"/>
</dbReference>
<dbReference type="Proteomes" id="UP001291926">
    <property type="component" value="Unassembled WGS sequence"/>
</dbReference>
<dbReference type="InterPro" id="IPR013083">
    <property type="entry name" value="Znf_RING/FYVE/PHD"/>
</dbReference>
<dbReference type="InterPro" id="IPR032838">
    <property type="entry name" value="Vwaint_dom"/>
</dbReference>
<evidence type="ECO:0000313" key="7">
    <source>
        <dbReference type="EMBL" id="KAK4480392.1"/>
    </source>
</evidence>
<evidence type="ECO:0000259" key="5">
    <source>
        <dbReference type="PROSITE" id="PS50089"/>
    </source>
</evidence>
<gene>
    <name evidence="7" type="ORF">RD792_013464</name>
</gene>
<dbReference type="PROSITE" id="PS50234">
    <property type="entry name" value="VWFA"/>
    <property type="match status" value="1"/>
</dbReference>
<feature type="domain" description="VWFA" evidence="6">
    <location>
        <begin position="174"/>
        <end position="356"/>
    </location>
</feature>
<dbReference type="PANTHER" id="PTHR10579">
    <property type="entry name" value="CALCIUM-ACTIVATED CHLORIDE CHANNEL REGULATOR"/>
    <property type="match status" value="1"/>
</dbReference>
<dbReference type="InterPro" id="IPR036465">
    <property type="entry name" value="vWFA_dom_sf"/>
</dbReference>
<dbReference type="EMBL" id="JAYDYQ010002686">
    <property type="protein sequence ID" value="KAK4480392.1"/>
    <property type="molecule type" value="Genomic_DNA"/>
</dbReference>
<evidence type="ECO:0000259" key="6">
    <source>
        <dbReference type="PROSITE" id="PS50234"/>
    </source>
</evidence>
<dbReference type="PANTHER" id="PTHR10579:SF146">
    <property type="entry name" value="RING-TYPE DOMAIN-CONTAINING PROTEIN"/>
    <property type="match status" value="1"/>
</dbReference>
<keyword evidence="3" id="KW-0862">Zinc</keyword>
<name>A0ABR0CU14_9LAMI</name>
<evidence type="ECO:0000256" key="4">
    <source>
        <dbReference type="PROSITE-ProRule" id="PRU00175"/>
    </source>
</evidence>
<dbReference type="Gene3D" id="3.40.50.410">
    <property type="entry name" value="von Willebrand factor, type A domain"/>
    <property type="match status" value="1"/>
</dbReference>
<evidence type="ECO:0000256" key="3">
    <source>
        <dbReference type="ARBA" id="ARBA00022833"/>
    </source>
</evidence>
<dbReference type="SMART" id="SM00184">
    <property type="entry name" value="RING"/>
    <property type="match status" value="1"/>
</dbReference>
<dbReference type="InterPro" id="IPR051266">
    <property type="entry name" value="CLCR"/>
</dbReference>
<sequence>MSSNGKCCSCLKTCGICSETAITGQGQAIFEAECSHSFHFICISNYALHGNKFCPVCHAKLNDIPFSFPNSNISPNNANYGSFSSNIPFQFPPFPTPRFPSTFDLEPYRFSDDEPLLERTPTIANISLNKAIIKAIPERPAIAASESISQFSVLVGLKALSLSDDACHLRAPIDLVTVLDVSGSMEGSKLALVKRAVNFVIDNLGPSDRISIVSFESHARRILPLSRMTEHGRKRAKRAVDLIIANGGTNIVEGLKKGVRVLEERHFKNPVTSIVFLSDGNDNCNDPEYQHLLPASICPRNGSTTEDDVQIFPVHAFGFGSDHDPIAMHAISNSSGGTFSFIESFEMVQDAFANCIGGLLSVVIQEARLVLKSASHGVEIKSIASGRYVSEISNQESEGVIKVGDLYADENREFLINLSVPILLNDVEGEENERKTSLLDITCSYEDVVSKENVRIEADLVEIQRPSSLSPLDMVVNLEVDRQRNRLLVSESIAEAQKMAERGNLTGARDLLSKGRSTLLASESGQAGDGLCMWLEAEVKETQERMGSTQLYEKSGRAFALSGMSSHSNQRASTRGNSVPGAALFGSAVPQAQSTFGGASGPVFGAYATPFMAKMVSKSQQLNKTGESSTTPMEE</sequence>
<dbReference type="PROSITE" id="PS50089">
    <property type="entry name" value="ZF_RING_2"/>
    <property type="match status" value="1"/>
</dbReference>
<dbReference type="Pfam" id="PF14624">
    <property type="entry name" value="Vwaint"/>
    <property type="match status" value="1"/>
</dbReference>
<keyword evidence="2 4" id="KW-0863">Zinc-finger</keyword>
<dbReference type="CDD" id="cd01466">
    <property type="entry name" value="vWA_C3HC4_type"/>
    <property type="match status" value="1"/>
</dbReference>
<dbReference type="SMART" id="SM00327">
    <property type="entry name" value="VWA"/>
    <property type="match status" value="1"/>
</dbReference>
<accession>A0ABR0CU14</accession>
<dbReference type="SUPFAM" id="SSF57850">
    <property type="entry name" value="RING/U-box"/>
    <property type="match status" value="1"/>
</dbReference>
<keyword evidence="1" id="KW-0479">Metal-binding</keyword>
<evidence type="ECO:0000256" key="1">
    <source>
        <dbReference type="ARBA" id="ARBA00022723"/>
    </source>
</evidence>
<protein>
    <submittedName>
        <fullName evidence="7">Uncharacterized protein</fullName>
    </submittedName>
</protein>
<comment type="caution">
    <text evidence="7">The sequence shown here is derived from an EMBL/GenBank/DDBJ whole genome shotgun (WGS) entry which is preliminary data.</text>
</comment>
<dbReference type="Pfam" id="PF00092">
    <property type="entry name" value="VWA"/>
    <property type="match status" value="1"/>
</dbReference>
<organism evidence="7 8">
    <name type="scientific">Penstemon davidsonii</name>
    <dbReference type="NCBI Taxonomy" id="160366"/>
    <lineage>
        <taxon>Eukaryota</taxon>
        <taxon>Viridiplantae</taxon>
        <taxon>Streptophyta</taxon>
        <taxon>Embryophyta</taxon>
        <taxon>Tracheophyta</taxon>
        <taxon>Spermatophyta</taxon>
        <taxon>Magnoliopsida</taxon>
        <taxon>eudicotyledons</taxon>
        <taxon>Gunneridae</taxon>
        <taxon>Pentapetalae</taxon>
        <taxon>asterids</taxon>
        <taxon>lamiids</taxon>
        <taxon>Lamiales</taxon>
        <taxon>Plantaginaceae</taxon>
        <taxon>Cheloneae</taxon>
        <taxon>Penstemon</taxon>
    </lineage>
</organism>
<reference evidence="7 8" key="1">
    <citation type="journal article" date="2023" name="bioRxiv">
        <title>Genome report: Whole genome sequence and annotation of Penstemon davidsonii.</title>
        <authorList>
            <person name="Ostevik K.L."/>
            <person name="Alabady M."/>
            <person name="Zhang M."/>
            <person name="Rausher M.D."/>
        </authorList>
    </citation>
    <scope>NUCLEOTIDE SEQUENCE [LARGE SCALE GENOMIC DNA]</scope>
    <source>
        <strain evidence="7">DNT005</strain>
        <tissue evidence="7">Whole leaf</tissue>
    </source>
</reference>
<proteinExistence type="predicted"/>
<feature type="domain" description="RING-type" evidence="5">
    <location>
        <begin position="14"/>
        <end position="58"/>
    </location>
</feature>
<dbReference type="InterPro" id="IPR002035">
    <property type="entry name" value="VWF_A"/>
</dbReference>
<keyword evidence="8" id="KW-1185">Reference proteome</keyword>
<dbReference type="Gene3D" id="3.30.40.10">
    <property type="entry name" value="Zinc/RING finger domain, C3HC4 (zinc finger)"/>
    <property type="match status" value="1"/>
</dbReference>
<dbReference type="InterPro" id="IPR018957">
    <property type="entry name" value="Znf_C3HC4_RING-type"/>
</dbReference>
<evidence type="ECO:0000256" key="2">
    <source>
        <dbReference type="ARBA" id="ARBA00022771"/>
    </source>
</evidence>
<dbReference type="SUPFAM" id="SSF53300">
    <property type="entry name" value="vWA-like"/>
    <property type="match status" value="1"/>
</dbReference>
<dbReference type="Pfam" id="PF00097">
    <property type="entry name" value="zf-C3HC4"/>
    <property type="match status" value="1"/>
</dbReference>
<evidence type="ECO:0000313" key="8">
    <source>
        <dbReference type="Proteomes" id="UP001291926"/>
    </source>
</evidence>